<evidence type="ECO:0000256" key="3">
    <source>
        <dbReference type="ARBA" id="ARBA00007786"/>
    </source>
</evidence>
<keyword evidence="6 12" id="KW-0063">Aspartyl esterase</keyword>
<dbReference type="SMART" id="SM00856">
    <property type="entry name" value="PMEI"/>
    <property type="match status" value="1"/>
</dbReference>
<evidence type="ECO:0000256" key="13">
    <source>
        <dbReference type="SAM" id="Phobius"/>
    </source>
</evidence>
<dbReference type="NCBIfam" id="TIGR01614">
    <property type="entry name" value="PME_inhib"/>
    <property type="match status" value="1"/>
</dbReference>
<reference evidence="15 16" key="1">
    <citation type="submission" date="2024-11" db="EMBL/GenBank/DDBJ databases">
        <title>Chromosome-level genome assembly of Eucalyptus globulus Labill. provides insights into its genome evolution.</title>
        <authorList>
            <person name="Li X."/>
        </authorList>
    </citation>
    <scope>NUCLEOTIDE SEQUENCE [LARGE SCALE GENOMIC DNA]</scope>
    <source>
        <strain evidence="15">CL2024</strain>
        <tissue evidence="15">Fresh tender leaves</tissue>
    </source>
</reference>
<dbReference type="PANTHER" id="PTHR31707">
    <property type="entry name" value="PECTINESTERASE"/>
    <property type="match status" value="1"/>
</dbReference>
<keyword evidence="13" id="KW-0812">Transmembrane</keyword>
<dbReference type="GO" id="GO:0042545">
    <property type="term" value="P:cell wall modification"/>
    <property type="evidence" value="ECO:0007669"/>
    <property type="project" value="UniProtKB-UniRule"/>
</dbReference>
<dbReference type="Pfam" id="PF01095">
    <property type="entry name" value="Pectinesterase"/>
    <property type="match status" value="1"/>
</dbReference>
<evidence type="ECO:0000256" key="5">
    <source>
        <dbReference type="ARBA" id="ARBA00022801"/>
    </source>
</evidence>
<evidence type="ECO:0000256" key="11">
    <source>
        <dbReference type="PROSITE-ProRule" id="PRU10040"/>
    </source>
</evidence>
<keyword evidence="13" id="KW-0472">Membrane</keyword>
<dbReference type="InterPro" id="IPR006501">
    <property type="entry name" value="Pectinesterase_inhib_dom"/>
</dbReference>
<keyword evidence="8" id="KW-0325">Glycoprotein</keyword>
<evidence type="ECO:0000256" key="1">
    <source>
        <dbReference type="ARBA" id="ARBA00005184"/>
    </source>
</evidence>
<dbReference type="AlphaFoldDB" id="A0ABD3JVB1"/>
<dbReference type="FunFam" id="2.160.20.10:FF:000001">
    <property type="entry name" value="Pectinesterase"/>
    <property type="match status" value="1"/>
</dbReference>
<evidence type="ECO:0000256" key="2">
    <source>
        <dbReference type="ARBA" id="ARBA00006027"/>
    </source>
</evidence>
<evidence type="ECO:0000313" key="16">
    <source>
        <dbReference type="Proteomes" id="UP001634007"/>
    </source>
</evidence>
<sequence length="573" mass="62606">MASTKAYGKISDAEQAMLDARRCTQKRTIVISLSSIVLVAIGVAAVVGTSVHANNMSSGKPRPLSTSVKAVCDVTLYKDSCLSSLAPRANSSGQVRPGDLFKLSIQVALEELAKAAGYFSEQGTIFNNTMVNETASAALESCRELLGLALDHLNSSLSSSDASNVLNSGDDLRTWLSAAGTCQQTCIDGFDESAGAIKENVASYLRNSGELISNSLAIITWISSITSSFKLRRLMSMPHPSHHLGHHLGHHKVPKWVHRKERELLQSSDLRKKANAVMAKDGSGKYKTIGAALNAVPDKSNNTFVIYVKKGVYSENVRVEKSKWNVMMVGDGMDATLVTGSLNFIDGTPTFKTATFGDMGFRNTAGPAKHQAVALMSTADQSIFYRCRIDAFQDSLYAHSNRQFYRDCNIYGTIDFIFGNSAVVFQNCNILPRTPMLGQQNTITAQGKIDPNQNTGISIQNCTIWPAGNLTNVQTFLGRPWKNYSTTVYMRSMMSNIISPNGWLPWVGNSAPDTIYYAEFQNYGPGSNTKSRVKWNGLKLNLSTNEASKFTVKSFIKGDKWIKLANVTYNPNL</sequence>
<keyword evidence="7" id="KW-1015">Disulfide bond</keyword>
<dbReference type="InterPro" id="IPR011050">
    <property type="entry name" value="Pectin_lyase_fold/virulence"/>
</dbReference>
<dbReference type="Gene3D" id="1.20.140.40">
    <property type="entry name" value="Invertase/pectin methylesterase inhibitor family protein"/>
    <property type="match status" value="1"/>
</dbReference>
<keyword evidence="5 12" id="KW-0378">Hydrolase</keyword>
<dbReference type="SUPFAM" id="SSF101148">
    <property type="entry name" value="Plant invertase/pectin methylesterase inhibitor"/>
    <property type="match status" value="1"/>
</dbReference>
<dbReference type="InterPro" id="IPR000070">
    <property type="entry name" value="Pectinesterase_cat"/>
</dbReference>
<keyword evidence="16" id="KW-1185">Reference proteome</keyword>
<comment type="catalytic activity">
    <reaction evidence="9 12">
        <text>[(1-&gt;4)-alpha-D-galacturonosyl methyl ester](n) + n H2O = [(1-&gt;4)-alpha-D-galacturonosyl](n) + n methanol + n H(+)</text>
        <dbReference type="Rhea" id="RHEA:22380"/>
        <dbReference type="Rhea" id="RHEA-COMP:14570"/>
        <dbReference type="Rhea" id="RHEA-COMP:14573"/>
        <dbReference type="ChEBI" id="CHEBI:15377"/>
        <dbReference type="ChEBI" id="CHEBI:15378"/>
        <dbReference type="ChEBI" id="CHEBI:17790"/>
        <dbReference type="ChEBI" id="CHEBI:140522"/>
        <dbReference type="ChEBI" id="CHEBI:140523"/>
        <dbReference type="EC" id="3.1.1.11"/>
    </reaction>
</comment>
<dbReference type="GO" id="GO:0045490">
    <property type="term" value="P:pectin catabolic process"/>
    <property type="evidence" value="ECO:0007669"/>
    <property type="project" value="UniProtKB-UniRule"/>
</dbReference>
<evidence type="ECO:0000256" key="6">
    <source>
        <dbReference type="ARBA" id="ARBA00023085"/>
    </source>
</evidence>
<comment type="pathway">
    <text evidence="1 12">Glycan metabolism; pectin degradation; 2-dehydro-3-deoxy-D-gluconate from pectin: step 1/5.</text>
</comment>
<feature type="transmembrane region" description="Helical" evidence="13">
    <location>
        <begin position="29"/>
        <end position="51"/>
    </location>
</feature>
<dbReference type="Pfam" id="PF04043">
    <property type="entry name" value="PMEI"/>
    <property type="match status" value="1"/>
</dbReference>
<evidence type="ECO:0000259" key="14">
    <source>
        <dbReference type="SMART" id="SM00856"/>
    </source>
</evidence>
<comment type="similarity">
    <text evidence="3">In the C-terminal section; belongs to the pectinesterase family.</text>
</comment>
<dbReference type="Gene3D" id="2.160.20.10">
    <property type="entry name" value="Single-stranded right-handed beta-helix, Pectin lyase-like"/>
    <property type="match status" value="1"/>
</dbReference>
<evidence type="ECO:0000313" key="15">
    <source>
        <dbReference type="EMBL" id="KAL3731839.1"/>
    </source>
</evidence>
<dbReference type="CDD" id="cd15798">
    <property type="entry name" value="PMEI-like_3"/>
    <property type="match status" value="1"/>
</dbReference>
<name>A0ABD3JVB1_EUCGL</name>
<keyword evidence="13" id="KW-1133">Transmembrane helix</keyword>
<comment type="similarity">
    <text evidence="2">In the N-terminal section; belongs to the PMEI family.</text>
</comment>
<dbReference type="EC" id="3.1.1.11" evidence="4 12"/>
<dbReference type="PROSITE" id="PS00503">
    <property type="entry name" value="PECTINESTERASE_2"/>
    <property type="match status" value="1"/>
</dbReference>
<dbReference type="EMBL" id="JBJKBG010000007">
    <property type="protein sequence ID" value="KAL3731839.1"/>
    <property type="molecule type" value="Genomic_DNA"/>
</dbReference>
<dbReference type="InterPro" id="IPR035513">
    <property type="entry name" value="Invertase/methylesterase_inhib"/>
</dbReference>
<feature type="active site" evidence="11">
    <location>
        <position position="415"/>
    </location>
</feature>
<feature type="domain" description="Pectinesterase inhibitor" evidence="14">
    <location>
        <begin position="63"/>
        <end position="218"/>
    </location>
</feature>
<dbReference type="InterPro" id="IPR033131">
    <property type="entry name" value="Pectinesterase_Asp_AS"/>
</dbReference>
<evidence type="ECO:0000256" key="7">
    <source>
        <dbReference type="ARBA" id="ARBA00023157"/>
    </source>
</evidence>
<dbReference type="InterPro" id="IPR012334">
    <property type="entry name" value="Pectin_lyas_fold"/>
</dbReference>
<protein>
    <recommendedName>
        <fullName evidence="4 12">Pectinesterase</fullName>
        <ecNumber evidence="4 12">3.1.1.11</ecNumber>
    </recommendedName>
</protein>
<evidence type="ECO:0000256" key="8">
    <source>
        <dbReference type="ARBA" id="ARBA00023180"/>
    </source>
</evidence>
<gene>
    <name evidence="15" type="ORF">ACJRO7_028668</name>
</gene>
<evidence type="ECO:0000256" key="4">
    <source>
        <dbReference type="ARBA" id="ARBA00013229"/>
    </source>
</evidence>
<evidence type="ECO:0000256" key="9">
    <source>
        <dbReference type="ARBA" id="ARBA00047928"/>
    </source>
</evidence>
<comment type="function">
    <text evidence="10">Acts in the modification of cell walls via demethylesterification of cell wall pectin.</text>
</comment>
<evidence type="ECO:0000256" key="12">
    <source>
        <dbReference type="RuleBase" id="RU000589"/>
    </source>
</evidence>
<evidence type="ECO:0000256" key="10">
    <source>
        <dbReference type="ARBA" id="ARBA00057335"/>
    </source>
</evidence>
<dbReference type="GO" id="GO:0030599">
    <property type="term" value="F:pectinesterase activity"/>
    <property type="evidence" value="ECO:0007669"/>
    <property type="project" value="UniProtKB-UniRule"/>
</dbReference>
<organism evidence="15 16">
    <name type="scientific">Eucalyptus globulus</name>
    <name type="common">Tasmanian blue gum</name>
    <dbReference type="NCBI Taxonomy" id="34317"/>
    <lineage>
        <taxon>Eukaryota</taxon>
        <taxon>Viridiplantae</taxon>
        <taxon>Streptophyta</taxon>
        <taxon>Embryophyta</taxon>
        <taxon>Tracheophyta</taxon>
        <taxon>Spermatophyta</taxon>
        <taxon>Magnoliopsida</taxon>
        <taxon>eudicotyledons</taxon>
        <taxon>Gunneridae</taxon>
        <taxon>Pentapetalae</taxon>
        <taxon>rosids</taxon>
        <taxon>malvids</taxon>
        <taxon>Myrtales</taxon>
        <taxon>Myrtaceae</taxon>
        <taxon>Myrtoideae</taxon>
        <taxon>Eucalypteae</taxon>
        <taxon>Eucalyptus</taxon>
    </lineage>
</organism>
<dbReference type="Proteomes" id="UP001634007">
    <property type="component" value="Unassembled WGS sequence"/>
</dbReference>
<proteinExistence type="inferred from homology"/>
<comment type="caution">
    <text evidence="15">The sequence shown here is derived from an EMBL/GenBank/DDBJ whole genome shotgun (WGS) entry which is preliminary data.</text>
</comment>
<dbReference type="FunFam" id="1.20.140.40:FF:000001">
    <property type="entry name" value="Pectinesterase"/>
    <property type="match status" value="1"/>
</dbReference>
<accession>A0ABD3JVB1</accession>
<dbReference type="SUPFAM" id="SSF51126">
    <property type="entry name" value="Pectin lyase-like"/>
    <property type="match status" value="1"/>
</dbReference>